<dbReference type="GO" id="GO:0017136">
    <property type="term" value="F:histone deacetylase activity, NAD-dependent"/>
    <property type="evidence" value="ECO:0007669"/>
    <property type="project" value="TreeGrafter"/>
</dbReference>
<dbReference type="Gene3D" id="3.40.50.1220">
    <property type="entry name" value="TPP-binding domain"/>
    <property type="match status" value="1"/>
</dbReference>
<accession>A0A7H2BKT8</accession>
<evidence type="ECO:0000313" key="6">
    <source>
        <dbReference type="EMBL" id="QNV40284.1"/>
    </source>
</evidence>
<feature type="binding site" evidence="4">
    <location>
        <position position="180"/>
    </location>
    <ligand>
        <name>Zn(2+)</name>
        <dbReference type="ChEBI" id="CHEBI:29105"/>
    </ligand>
</feature>
<dbReference type="PROSITE" id="PS50305">
    <property type="entry name" value="SIRTUIN"/>
    <property type="match status" value="1"/>
</dbReference>
<dbReference type="InterPro" id="IPR026591">
    <property type="entry name" value="Sirtuin_cat_small_dom_sf"/>
</dbReference>
<dbReference type="SUPFAM" id="SSF52467">
    <property type="entry name" value="DHS-like NAD/FAD-binding domain"/>
    <property type="match status" value="1"/>
</dbReference>
<dbReference type="InterPro" id="IPR029035">
    <property type="entry name" value="DHS-like_NAD/FAD-binding_dom"/>
</dbReference>
<dbReference type="EMBL" id="CP061538">
    <property type="protein sequence ID" value="QNV40284.1"/>
    <property type="molecule type" value="Genomic_DNA"/>
</dbReference>
<dbReference type="AlphaFoldDB" id="A0A7H2BKT8"/>
<dbReference type="Gene3D" id="3.30.1600.10">
    <property type="entry name" value="SIR2/SIRT2 'Small Domain"/>
    <property type="match status" value="1"/>
</dbReference>
<keyword evidence="7" id="KW-1185">Reference proteome</keyword>
<keyword evidence="3" id="KW-0520">NAD</keyword>
<keyword evidence="4" id="KW-0862">Zinc</keyword>
<keyword evidence="4" id="KW-0479">Metal-binding</keyword>
<reference evidence="6 7" key="1">
    <citation type="submission" date="2020-09" db="EMBL/GenBank/DDBJ databases">
        <title>Investigation of environmental microbe.</title>
        <authorList>
            <person name="Ou Y."/>
            <person name="Kang Q."/>
        </authorList>
    </citation>
    <scope>NUCLEOTIDE SEQUENCE [LARGE SCALE GENOMIC DNA]</scope>
    <source>
        <strain evidence="6 7">KJZ-9</strain>
    </source>
</reference>
<feature type="active site" description="Proton acceptor" evidence="4">
    <location>
        <position position="172"/>
    </location>
</feature>
<dbReference type="PANTHER" id="PTHR11085:SF10">
    <property type="entry name" value="NAD-DEPENDENT PROTEIN DEACYLASE SIRTUIN-5, MITOCHONDRIAL-RELATED"/>
    <property type="match status" value="1"/>
</dbReference>
<evidence type="ECO:0000256" key="1">
    <source>
        <dbReference type="ARBA" id="ARBA00012928"/>
    </source>
</evidence>
<evidence type="ECO:0000256" key="4">
    <source>
        <dbReference type="PROSITE-ProRule" id="PRU00236"/>
    </source>
</evidence>
<dbReference type="InterPro" id="IPR026590">
    <property type="entry name" value="Ssirtuin_cat_dom"/>
</dbReference>
<organism evidence="6 7">
    <name type="scientific">Rothia amarae</name>
    <dbReference type="NCBI Taxonomy" id="169480"/>
    <lineage>
        <taxon>Bacteria</taxon>
        <taxon>Bacillati</taxon>
        <taxon>Actinomycetota</taxon>
        <taxon>Actinomycetes</taxon>
        <taxon>Micrococcales</taxon>
        <taxon>Micrococcaceae</taxon>
        <taxon>Rothia</taxon>
    </lineage>
</organism>
<feature type="domain" description="Deacetylase sirtuin-type" evidence="5">
    <location>
        <begin position="51"/>
        <end position="328"/>
    </location>
</feature>
<name>A0A7H2BKT8_9MICC</name>
<dbReference type="Pfam" id="PF02146">
    <property type="entry name" value="SIR2"/>
    <property type="match status" value="1"/>
</dbReference>
<dbReference type="EC" id="2.3.1.286" evidence="1"/>
<dbReference type="GO" id="GO:0070403">
    <property type="term" value="F:NAD+ binding"/>
    <property type="evidence" value="ECO:0007669"/>
    <property type="project" value="InterPro"/>
</dbReference>
<dbReference type="GO" id="GO:0046872">
    <property type="term" value="F:metal ion binding"/>
    <property type="evidence" value="ECO:0007669"/>
    <property type="project" value="UniProtKB-KW"/>
</dbReference>
<dbReference type="Proteomes" id="UP000516421">
    <property type="component" value="Chromosome"/>
</dbReference>
<evidence type="ECO:0000256" key="2">
    <source>
        <dbReference type="ARBA" id="ARBA00022679"/>
    </source>
</evidence>
<gene>
    <name evidence="6" type="ORF">IDM48_02275</name>
</gene>
<keyword evidence="2" id="KW-0808">Transferase</keyword>
<proteinExistence type="predicted"/>
<dbReference type="KEGG" id="rama:IDM48_02275"/>
<evidence type="ECO:0000313" key="7">
    <source>
        <dbReference type="Proteomes" id="UP000516421"/>
    </source>
</evidence>
<feature type="binding site" evidence="4">
    <location>
        <position position="238"/>
    </location>
    <ligand>
        <name>Zn(2+)</name>
        <dbReference type="ChEBI" id="CHEBI:29105"/>
    </ligand>
</feature>
<dbReference type="InterPro" id="IPR050134">
    <property type="entry name" value="NAD-dep_sirtuin_deacylases"/>
</dbReference>
<evidence type="ECO:0000256" key="3">
    <source>
        <dbReference type="ARBA" id="ARBA00023027"/>
    </source>
</evidence>
<dbReference type="PANTHER" id="PTHR11085">
    <property type="entry name" value="NAD-DEPENDENT PROTEIN DEACYLASE SIRTUIN-5, MITOCHONDRIAL-RELATED"/>
    <property type="match status" value="1"/>
</dbReference>
<protein>
    <recommendedName>
        <fullName evidence="1">protein acetyllysine N-acetyltransferase</fullName>
        <ecNumber evidence="1">2.3.1.286</ecNumber>
    </recommendedName>
</protein>
<dbReference type="InterPro" id="IPR003000">
    <property type="entry name" value="Sirtuin"/>
</dbReference>
<evidence type="ECO:0000259" key="5">
    <source>
        <dbReference type="PROSITE" id="PS50305"/>
    </source>
</evidence>
<feature type="binding site" evidence="4">
    <location>
        <position position="235"/>
    </location>
    <ligand>
        <name>Zn(2+)</name>
        <dbReference type="ChEBI" id="CHEBI:29105"/>
    </ligand>
</feature>
<feature type="binding site" evidence="4">
    <location>
        <position position="183"/>
    </location>
    <ligand>
        <name>Zn(2+)</name>
        <dbReference type="ChEBI" id="CHEBI:29105"/>
    </ligand>
</feature>
<sequence length="328" mass="35778">MTCNNRGVNFESSSRASSYVSDAESIARPDIAMAHRSAIRSIERVVSETATPHDPVFAREGIAAMLDAGGVLVLTGAGVSTGSGIPDYRGPNGSLKKHRPMTYQEFRYDDGARQRYWARSFVGWRHMRRAEPNAAHYLLAKFEERGALAGLVTQNVDGLHQRAGSKNIVAIHGDLDRVICLMCRHLENRAHMDTRIDAINPGYLARLEGEELQVNPDGDVELSDTFIRDFKMAGCENCGSTRLKPDVVYFGENVPAERKAAVAEMKADSKSLLIVGSSVAVMSGYKLVLDAQKQGKPIGVMNGGPGRADTRADYLWRTEVAAGLAQLI</sequence>